<reference evidence="2" key="2">
    <citation type="submission" date="2025-08" db="UniProtKB">
        <authorList>
            <consortium name="RefSeq"/>
        </authorList>
    </citation>
    <scope>IDENTIFICATION</scope>
    <source>
        <tissue evidence="2">Whole plant</tissue>
    </source>
</reference>
<dbReference type="RefSeq" id="XP_015968076.1">
    <property type="nucleotide sequence ID" value="XM_016112590.3"/>
</dbReference>
<dbReference type="PROSITE" id="PS51450">
    <property type="entry name" value="LRR"/>
    <property type="match status" value="1"/>
</dbReference>
<protein>
    <submittedName>
        <fullName evidence="2">Uncharacterized protein LOC107491693 isoform X1</fullName>
    </submittedName>
</protein>
<dbReference type="AlphaFoldDB" id="A0A6P4DQJ2"/>
<dbReference type="PANTHER" id="PTHR47818:SF2">
    <property type="entry name" value="F-BOX DOMAIN-CONTAINING PROTEIN"/>
    <property type="match status" value="1"/>
</dbReference>
<keyword evidence="1" id="KW-1185">Reference proteome</keyword>
<dbReference type="GeneID" id="107491693"/>
<dbReference type="SMR" id="A0A6P4DQJ2"/>
<reference evidence="1" key="1">
    <citation type="journal article" date="2016" name="Nat. Genet.">
        <title>The genome sequences of Arachis duranensis and Arachis ipaensis, the diploid ancestors of cultivated peanut.</title>
        <authorList>
            <person name="Bertioli D.J."/>
            <person name="Cannon S.B."/>
            <person name="Froenicke L."/>
            <person name="Huang G."/>
            <person name="Farmer A.D."/>
            <person name="Cannon E.K."/>
            <person name="Liu X."/>
            <person name="Gao D."/>
            <person name="Clevenger J."/>
            <person name="Dash S."/>
            <person name="Ren L."/>
            <person name="Moretzsohn M.C."/>
            <person name="Shirasawa K."/>
            <person name="Huang W."/>
            <person name="Vidigal B."/>
            <person name="Abernathy B."/>
            <person name="Chu Y."/>
            <person name="Niederhuth C.E."/>
            <person name="Umale P."/>
            <person name="Araujo A.C."/>
            <person name="Kozik A."/>
            <person name="Kim K.D."/>
            <person name="Burow M.D."/>
            <person name="Varshney R.K."/>
            <person name="Wang X."/>
            <person name="Zhang X."/>
            <person name="Barkley N."/>
            <person name="Guimaraes P.M."/>
            <person name="Isobe S."/>
            <person name="Guo B."/>
            <person name="Liao B."/>
            <person name="Stalker H.T."/>
            <person name="Schmitz R.J."/>
            <person name="Scheffler B.E."/>
            <person name="Leal-Bertioli S.C."/>
            <person name="Xun X."/>
            <person name="Jackson S.A."/>
            <person name="Michelmore R."/>
            <person name="Ozias-Akins P."/>
        </authorList>
    </citation>
    <scope>NUCLEOTIDE SEQUENCE [LARGE SCALE GENOMIC DNA]</scope>
    <source>
        <strain evidence="1">cv. V14167</strain>
    </source>
</reference>
<dbReference type="Proteomes" id="UP000515211">
    <property type="component" value="Chromosome 6"/>
</dbReference>
<dbReference type="InterPro" id="IPR032675">
    <property type="entry name" value="LRR_dom_sf"/>
</dbReference>
<name>A0A6P4DQJ2_ARADU</name>
<dbReference type="OrthoDB" id="120976at2759"/>
<dbReference type="PANTHER" id="PTHR47818">
    <property type="entry name" value="RNI-LIKE SUPERFAMILY PROTEIN"/>
    <property type="match status" value="1"/>
</dbReference>
<sequence>MPEVPSLVSLCIDTLARQLFLRDNDHDDDDDDDDGAVISVIYDLPFDLVNTLITRLPPFALLKFHLHMPFQDQIEEGFSHDELTNKRKRGRDWNLNTIWRNFFKLRWPHLIDQMQPADWLQAYWENHLQNCLDEAAEIALVPSFNGYLGNIQIPDTILKHIGFGERTNHSTCDHCKLSYHCLRFGSHASRLRLQNVLCTAETSDLLRECKLQILVLRCIRSKEQIDGLCKLLAQHSKTLTSLEFVHCTISADFINGLCGSMVTESVQRHGIQNFSIIASNFLEPCAVSLPSGLVSFLSSGRSLCSLKFSDSHLGRSFAKSLLVTILNHLPRISVLDLSDNRIGGWLYDVNRIFASRSNLCPGNGNSLQMLRVLNLRGNNLQKDDVENLRYALGHMPNLEELDISDNSIEDDGIRSLVPYFVGAAETCSHLSHLKFENCELSHDGVNNLLDALSTFKGPLKSLSIADNYLGSQVAGALGKFMSTPIEVLDVAGIGLGSSGFSELQDLIKEEVKLVKINISKNRGGMETLKFLSKLLSHAPRLVYVNAASNLLPIESLAIIFSTLKSYEGNLEHLDLSGHIWDYQQDRVSIDTEFVHNGKPRLILPLPSASIVPYDDDP</sequence>
<dbReference type="InterPro" id="IPR001611">
    <property type="entry name" value="Leu-rich_rpt"/>
</dbReference>
<dbReference type="Pfam" id="PF13516">
    <property type="entry name" value="LRR_6"/>
    <property type="match status" value="2"/>
</dbReference>
<dbReference type="KEGG" id="adu:107491693"/>
<dbReference type="Gene3D" id="3.80.10.10">
    <property type="entry name" value="Ribonuclease Inhibitor"/>
    <property type="match status" value="2"/>
</dbReference>
<gene>
    <name evidence="2" type="primary">LOC107491693</name>
</gene>
<dbReference type="SUPFAM" id="SSF52047">
    <property type="entry name" value="RNI-like"/>
    <property type="match status" value="1"/>
</dbReference>
<evidence type="ECO:0000313" key="2">
    <source>
        <dbReference type="RefSeq" id="XP_015968076.1"/>
    </source>
</evidence>
<organism evidence="1 2">
    <name type="scientific">Arachis duranensis</name>
    <name type="common">Wild peanut</name>
    <dbReference type="NCBI Taxonomy" id="130453"/>
    <lineage>
        <taxon>Eukaryota</taxon>
        <taxon>Viridiplantae</taxon>
        <taxon>Streptophyta</taxon>
        <taxon>Embryophyta</taxon>
        <taxon>Tracheophyta</taxon>
        <taxon>Spermatophyta</taxon>
        <taxon>Magnoliopsida</taxon>
        <taxon>eudicotyledons</taxon>
        <taxon>Gunneridae</taxon>
        <taxon>Pentapetalae</taxon>
        <taxon>rosids</taxon>
        <taxon>fabids</taxon>
        <taxon>Fabales</taxon>
        <taxon>Fabaceae</taxon>
        <taxon>Papilionoideae</taxon>
        <taxon>50 kb inversion clade</taxon>
        <taxon>dalbergioids sensu lato</taxon>
        <taxon>Dalbergieae</taxon>
        <taxon>Pterocarpus clade</taxon>
        <taxon>Arachis</taxon>
    </lineage>
</organism>
<proteinExistence type="predicted"/>
<accession>A0A6P4DQJ2</accession>
<evidence type="ECO:0000313" key="1">
    <source>
        <dbReference type="Proteomes" id="UP000515211"/>
    </source>
</evidence>